<name>A0A9P6GUA5_9PLEO</name>
<comment type="caution">
    <text evidence="2">The sequence shown here is derived from an EMBL/GenBank/DDBJ whole genome shotgun (WGS) entry which is preliminary data.</text>
</comment>
<dbReference type="EMBL" id="WJXW01000001">
    <property type="protein sequence ID" value="KAF9741663.1"/>
    <property type="molecule type" value="Genomic_DNA"/>
</dbReference>
<evidence type="ECO:0000256" key="1">
    <source>
        <dbReference type="SAM" id="MobiDB-lite"/>
    </source>
</evidence>
<feature type="compositionally biased region" description="Basic residues" evidence="1">
    <location>
        <begin position="1"/>
        <end position="10"/>
    </location>
</feature>
<keyword evidence="3" id="KW-1185">Reference proteome</keyword>
<dbReference type="Proteomes" id="UP000756921">
    <property type="component" value="Unassembled WGS sequence"/>
</dbReference>
<dbReference type="OrthoDB" id="3785918at2759"/>
<gene>
    <name evidence="2" type="ORF">PMIN01_01202</name>
</gene>
<proteinExistence type="predicted"/>
<accession>A0A9P6GUA5</accession>
<evidence type="ECO:0000313" key="2">
    <source>
        <dbReference type="EMBL" id="KAF9741663.1"/>
    </source>
</evidence>
<evidence type="ECO:0000313" key="3">
    <source>
        <dbReference type="Proteomes" id="UP000756921"/>
    </source>
</evidence>
<protein>
    <submittedName>
        <fullName evidence="2">Uncharacterized protein</fullName>
    </submittedName>
</protein>
<dbReference type="AlphaFoldDB" id="A0A9P6GUA5"/>
<sequence length="291" mass="32199">MACSRIRSRHSISPPTQHSISKTRPYDPRHKTIGSVRGTRQSLFCSVLLEMSLSTSDAVSEALSLDTFPKFIHLYDHAKSLIGIHGRYTASSDPIIFERAQNKAPTNKKPSREDLACSFAAAQDAIHAVQPAGPAKDDLELFKLLWEATIDAIAKVLEGGNLDLEVCAWGIIGLAAGYMKPEATSHADKSSFSAYRSRLRTASGSLDSLKSPRNGRAPGVSPEQRAYILTKARREIHVCSNLLLQQYRRDGWTHIRWYHGIAVAERWIENLTVAEVVPGEEEVHSARDESV</sequence>
<reference evidence="2" key="1">
    <citation type="journal article" date="2020" name="Mol. Plant Microbe Interact.">
        <title>Genome Sequence of the Biocontrol Agent Coniothyrium minitans strain Conio (IMI 134523).</title>
        <authorList>
            <person name="Patel D."/>
            <person name="Shittu T.A."/>
            <person name="Baroncelli R."/>
            <person name="Muthumeenakshi S."/>
            <person name="Osborne T.H."/>
            <person name="Janganan T.K."/>
            <person name="Sreenivasaprasad S."/>
        </authorList>
    </citation>
    <scope>NUCLEOTIDE SEQUENCE</scope>
    <source>
        <strain evidence="2">Conio</strain>
    </source>
</reference>
<feature type="region of interest" description="Disordered" evidence="1">
    <location>
        <begin position="1"/>
        <end position="33"/>
    </location>
</feature>
<organism evidence="2 3">
    <name type="scientific">Paraphaeosphaeria minitans</name>
    <dbReference type="NCBI Taxonomy" id="565426"/>
    <lineage>
        <taxon>Eukaryota</taxon>
        <taxon>Fungi</taxon>
        <taxon>Dikarya</taxon>
        <taxon>Ascomycota</taxon>
        <taxon>Pezizomycotina</taxon>
        <taxon>Dothideomycetes</taxon>
        <taxon>Pleosporomycetidae</taxon>
        <taxon>Pleosporales</taxon>
        <taxon>Massarineae</taxon>
        <taxon>Didymosphaeriaceae</taxon>
        <taxon>Paraphaeosphaeria</taxon>
    </lineage>
</organism>